<gene>
    <name evidence="1" type="ORF">METZ01_LOCUS298844</name>
</gene>
<dbReference type="Gene3D" id="2.60.120.650">
    <property type="entry name" value="Cupin"/>
    <property type="match status" value="1"/>
</dbReference>
<protein>
    <submittedName>
        <fullName evidence="1">Uncharacterized protein</fullName>
    </submittedName>
</protein>
<proteinExistence type="predicted"/>
<name>A0A382MBG4_9ZZZZ</name>
<evidence type="ECO:0000313" key="1">
    <source>
        <dbReference type="EMBL" id="SVC45990.1"/>
    </source>
</evidence>
<feature type="non-terminal residue" evidence="1">
    <location>
        <position position="117"/>
    </location>
</feature>
<dbReference type="EMBL" id="UINC01092424">
    <property type="protein sequence ID" value="SVC45990.1"/>
    <property type="molecule type" value="Genomic_DNA"/>
</dbReference>
<accession>A0A382MBG4</accession>
<dbReference type="AlphaFoldDB" id="A0A382MBG4"/>
<sequence length="117" mass="14091">MKYIDIENNIKLDFKINDRPYVIKQYAKDWYAYNNWSFEFLKNLDPDHKMKVNAVIGNMYSGENKFVSMNLKDYIEKIISSDTDAFLTTFHLFDKFPNLKKHIDYRNIKKNSVIYSL</sequence>
<reference evidence="1" key="1">
    <citation type="submission" date="2018-05" db="EMBL/GenBank/DDBJ databases">
        <authorList>
            <person name="Lanie J.A."/>
            <person name="Ng W.-L."/>
            <person name="Kazmierczak K.M."/>
            <person name="Andrzejewski T.M."/>
            <person name="Davidsen T.M."/>
            <person name="Wayne K.J."/>
            <person name="Tettelin H."/>
            <person name="Glass J.I."/>
            <person name="Rusch D."/>
            <person name="Podicherti R."/>
            <person name="Tsui H.-C.T."/>
            <person name="Winkler M.E."/>
        </authorList>
    </citation>
    <scope>NUCLEOTIDE SEQUENCE</scope>
</reference>
<organism evidence="1">
    <name type="scientific">marine metagenome</name>
    <dbReference type="NCBI Taxonomy" id="408172"/>
    <lineage>
        <taxon>unclassified sequences</taxon>
        <taxon>metagenomes</taxon>
        <taxon>ecological metagenomes</taxon>
    </lineage>
</organism>
<dbReference type="SUPFAM" id="SSF51197">
    <property type="entry name" value="Clavaminate synthase-like"/>
    <property type="match status" value="1"/>
</dbReference>